<gene>
    <name evidence="2" type="ORF">E5676_scaffold96G00810</name>
    <name evidence="1" type="ORF">E6C27_scaffold134G00840</name>
</gene>
<sequence>MPKSTMRQLGILMDKLSNSKLVIQGFNQGSQRTIGMIRLELTIGDLKASALFYVIDSRTTYKLLLGHPWIYGNGVIALTLHQCFQFYQDGVKKVKADFNPFLEVKSHFTDAKKPHKSTGKGEAYTSTTKSMIFRDEKASNPPVLCYVPLSRSKKGDLSLVKSPKGLKESEIETPKKDIEDVPLSLEEGGQSTIDELKEVNLDIIKEPRPTFVGAALTNEEKDKYMSLLIEYRDIFAKSYKEMLRLDPKKVFDDMLHKHVECYVDDLVVKSKRRQDHLKDLKVVSDACKKYPEVNVTTSHLIDEEDWRQSIIEYLEHGKLPKDSHHKTKEESIKALKEVYAGVCGVHQSGPKLQFQLRRMNYYWPKMI</sequence>
<accession>A0A5D3CY19</accession>
<dbReference type="PANTHER" id="PTHR33240">
    <property type="entry name" value="OS08G0508500 PROTEIN"/>
    <property type="match status" value="1"/>
</dbReference>
<evidence type="ECO:0000313" key="2">
    <source>
        <dbReference type="EMBL" id="TYK16813.1"/>
    </source>
</evidence>
<evidence type="ECO:0000313" key="3">
    <source>
        <dbReference type="Proteomes" id="UP000321393"/>
    </source>
</evidence>
<dbReference type="PANTHER" id="PTHR33240:SF15">
    <property type="entry name" value="GAG-PRO-LIKE PROTEIN"/>
    <property type="match status" value="1"/>
</dbReference>
<protein>
    <recommendedName>
        <fullName evidence="5">Integrase zinc-binding domain-containing protein</fullName>
    </recommendedName>
</protein>
<dbReference type="AlphaFoldDB" id="A0A5D3CY19"/>
<reference evidence="3 4" key="1">
    <citation type="submission" date="2019-08" db="EMBL/GenBank/DDBJ databases">
        <title>Draft genome sequences of two oriental melons (Cucumis melo L. var makuwa).</title>
        <authorList>
            <person name="Kwon S.-Y."/>
        </authorList>
    </citation>
    <scope>NUCLEOTIDE SEQUENCE [LARGE SCALE GENOMIC DNA]</scope>
    <source>
        <strain evidence="4">cv. Chang Bougi</strain>
        <strain evidence="3">cv. SW 3</strain>
        <tissue evidence="2">Leaf</tissue>
    </source>
</reference>
<dbReference type="Proteomes" id="UP000321393">
    <property type="component" value="Unassembled WGS sequence"/>
</dbReference>
<evidence type="ECO:0008006" key="5">
    <source>
        <dbReference type="Google" id="ProtNLM"/>
    </source>
</evidence>
<dbReference type="Proteomes" id="UP000321947">
    <property type="component" value="Unassembled WGS sequence"/>
</dbReference>
<proteinExistence type="predicted"/>
<dbReference type="CDD" id="cd00303">
    <property type="entry name" value="retropepsin_like"/>
    <property type="match status" value="1"/>
</dbReference>
<comment type="caution">
    <text evidence="2">The sequence shown here is derived from an EMBL/GenBank/DDBJ whole genome shotgun (WGS) entry which is preliminary data.</text>
</comment>
<dbReference type="SUPFAM" id="SSF56672">
    <property type="entry name" value="DNA/RNA polymerases"/>
    <property type="match status" value="1"/>
</dbReference>
<organism evidence="2 4">
    <name type="scientific">Cucumis melo var. makuwa</name>
    <name type="common">Oriental melon</name>
    <dbReference type="NCBI Taxonomy" id="1194695"/>
    <lineage>
        <taxon>Eukaryota</taxon>
        <taxon>Viridiplantae</taxon>
        <taxon>Streptophyta</taxon>
        <taxon>Embryophyta</taxon>
        <taxon>Tracheophyta</taxon>
        <taxon>Spermatophyta</taxon>
        <taxon>Magnoliopsida</taxon>
        <taxon>eudicotyledons</taxon>
        <taxon>Gunneridae</taxon>
        <taxon>Pentapetalae</taxon>
        <taxon>rosids</taxon>
        <taxon>fabids</taxon>
        <taxon>Cucurbitales</taxon>
        <taxon>Cucurbitaceae</taxon>
        <taxon>Benincaseae</taxon>
        <taxon>Cucumis</taxon>
    </lineage>
</organism>
<dbReference type="EMBL" id="SSTE01021884">
    <property type="protein sequence ID" value="KAA0031993.1"/>
    <property type="molecule type" value="Genomic_DNA"/>
</dbReference>
<dbReference type="Gene3D" id="3.30.70.270">
    <property type="match status" value="1"/>
</dbReference>
<dbReference type="InterPro" id="IPR021109">
    <property type="entry name" value="Peptidase_aspartic_dom_sf"/>
</dbReference>
<dbReference type="InterPro" id="IPR043502">
    <property type="entry name" value="DNA/RNA_pol_sf"/>
</dbReference>
<evidence type="ECO:0000313" key="4">
    <source>
        <dbReference type="Proteomes" id="UP000321947"/>
    </source>
</evidence>
<dbReference type="InterPro" id="IPR043128">
    <property type="entry name" value="Rev_trsase/Diguanyl_cyclase"/>
</dbReference>
<name>A0A5D3CY19_CUCMM</name>
<dbReference type="EMBL" id="SSTD01008275">
    <property type="protein sequence ID" value="TYK16813.1"/>
    <property type="molecule type" value="Genomic_DNA"/>
</dbReference>
<evidence type="ECO:0000313" key="1">
    <source>
        <dbReference type="EMBL" id="KAA0031993.1"/>
    </source>
</evidence>
<dbReference type="Gene3D" id="2.40.70.10">
    <property type="entry name" value="Acid Proteases"/>
    <property type="match status" value="1"/>
</dbReference>